<sequence length="54" mass="5828">MDLSETDPTVTRALALALMRQAKEYLAATNDVDAADQLQRAIDTLLTPRTPVAA</sequence>
<evidence type="ECO:0000313" key="1">
    <source>
        <dbReference type="EMBL" id="OHT17945.1"/>
    </source>
</evidence>
<keyword evidence="2" id="KW-1185">Reference proteome</keyword>
<dbReference type="Proteomes" id="UP000179467">
    <property type="component" value="Unassembled WGS sequence"/>
</dbReference>
<dbReference type="EMBL" id="MIPT01000002">
    <property type="protein sequence ID" value="OHT17945.1"/>
    <property type="molecule type" value="Genomic_DNA"/>
</dbReference>
<name>A0A1S1H7C6_9SPHN</name>
<dbReference type="AlphaFoldDB" id="A0A1S1H7C6"/>
<proteinExistence type="predicted"/>
<gene>
    <name evidence="1" type="ORF">BHE75_04449</name>
</gene>
<comment type="caution">
    <text evidence="1">The sequence shown here is derived from an EMBL/GenBank/DDBJ whole genome shotgun (WGS) entry which is preliminary data.</text>
</comment>
<protein>
    <submittedName>
        <fullName evidence="1">Uncharacterized protein</fullName>
    </submittedName>
</protein>
<evidence type="ECO:0000313" key="2">
    <source>
        <dbReference type="Proteomes" id="UP000179467"/>
    </source>
</evidence>
<organism evidence="1 2">
    <name type="scientific">Edaphosphingomonas haloaromaticamans</name>
    <dbReference type="NCBI Taxonomy" id="653954"/>
    <lineage>
        <taxon>Bacteria</taxon>
        <taxon>Pseudomonadati</taxon>
        <taxon>Pseudomonadota</taxon>
        <taxon>Alphaproteobacteria</taxon>
        <taxon>Sphingomonadales</taxon>
        <taxon>Rhizorhabdaceae</taxon>
        <taxon>Edaphosphingomonas</taxon>
    </lineage>
</organism>
<dbReference type="RefSeq" id="WP_157077779.1">
    <property type="nucleotide sequence ID" value="NZ_MIPT01000002.1"/>
</dbReference>
<accession>A0A1S1H7C6</accession>
<reference evidence="1 2" key="1">
    <citation type="submission" date="2016-09" db="EMBL/GenBank/DDBJ databases">
        <title>Metabolic pathway, cell adaptation mechanisms and a novel monoxygenase revealed through proteogenomic-transcription analysis of a Sphingomonas haloaromaticamans strain degrading the fungicide ortho-phenylphenol.</title>
        <authorList>
            <person name="Perruchon C."/>
            <person name="Papadopoulou E.S."/>
            <person name="Rousidou C."/>
            <person name="Vasileiadis S."/>
            <person name="Tanou G."/>
            <person name="Amoutzias G."/>
            <person name="Molassiotis A."/>
            <person name="Karpouzas D.G."/>
        </authorList>
    </citation>
    <scope>NUCLEOTIDE SEQUENCE [LARGE SCALE GENOMIC DNA]</scope>
    <source>
        <strain evidence="1 2">P3</strain>
    </source>
</reference>